<dbReference type="EMBL" id="JAZDUA010000008">
    <property type="protein sequence ID" value="KAK7873901.1"/>
    <property type="molecule type" value="Genomic_DNA"/>
</dbReference>
<comment type="caution">
    <text evidence="1">The sequence shown here is derived from an EMBL/GenBank/DDBJ whole genome shotgun (WGS) entry which is preliminary data.</text>
</comment>
<evidence type="ECO:0000313" key="2">
    <source>
        <dbReference type="Proteomes" id="UP001378592"/>
    </source>
</evidence>
<evidence type="ECO:0000313" key="1">
    <source>
        <dbReference type="EMBL" id="KAK7873901.1"/>
    </source>
</evidence>
<name>A0AAN9ZG02_9ORTH</name>
<protein>
    <submittedName>
        <fullName evidence="1">Uncharacterized protein</fullName>
    </submittedName>
</protein>
<dbReference type="AlphaFoldDB" id="A0AAN9ZG02"/>
<proteinExistence type="predicted"/>
<gene>
    <name evidence="1" type="ORF">R5R35_005753</name>
</gene>
<accession>A0AAN9ZG02</accession>
<reference evidence="1 2" key="1">
    <citation type="submission" date="2024-03" db="EMBL/GenBank/DDBJ databases">
        <title>The genome assembly and annotation of the cricket Gryllus longicercus Weissman &amp; Gray.</title>
        <authorList>
            <person name="Szrajer S."/>
            <person name="Gray D."/>
            <person name="Ylla G."/>
        </authorList>
    </citation>
    <scope>NUCLEOTIDE SEQUENCE [LARGE SCALE GENOMIC DNA]</scope>
    <source>
        <strain evidence="1">DAG 2021-001</strain>
        <tissue evidence="1">Whole body minus gut</tissue>
    </source>
</reference>
<keyword evidence="2" id="KW-1185">Reference proteome</keyword>
<organism evidence="1 2">
    <name type="scientific">Gryllus longicercus</name>
    <dbReference type="NCBI Taxonomy" id="2509291"/>
    <lineage>
        <taxon>Eukaryota</taxon>
        <taxon>Metazoa</taxon>
        <taxon>Ecdysozoa</taxon>
        <taxon>Arthropoda</taxon>
        <taxon>Hexapoda</taxon>
        <taxon>Insecta</taxon>
        <taxon>Pterygota</taxon>
        <taxon>Neoptera</taxon>
        <taxon>Polyneoptera</taxon>
        <taxon>Orthoptera</taxon>
        <taxon>Ensifera</taxon>
        <taxon>Gryllidea</taxon>
        <taxon>Grylloidea</taxon>
        <taxon>Gryllidae</taxon>
        <taxon>Gryllinae</taxon>
        <taxon>Gryllus</taxon>
    </lineage>
</organism>
<dbReference type="Proteomes" id="UP001378592">
    <property type="component" value="Unassembled WGS sequence"/>
</dbReference>
<sequence length="90" mass="10127">MQKKRQQRRHHVIASEDKNSIFYIGSTGKLTWYCTSSCLMPAAASKRMVTAAIVACYRYQLGRSLRDVAVFGLEVAAAVFACRVRGRNVR</sequence>